<dbReference type="EMBL" id="JAAIJQ010000052">
    <property type="protein sequence ID" value="NEV63486.1"/>
    <property type="molecule type" value="Genomic_DNA"/>
</dbReference>
<keyword evidence="2" id="KW-1185">Reference proteome</keyword>
<organism evidence="1 2">
    <name type="scientific">Thiorhodococcus minor</name>
    <dbReference type="NCBI Taxonomy" id="57489"/>
    <lineage>
        <taxon>Bacteria</taxon>
        <taxon>Pseudomonadati</taxon>
        <taxon>Pseudomonadota</taxon>
        <taxon>Gammaproteobacteria</taxon>
        <taxon>Chromatiales</taxon>
        <taxon>Chromatiaceae</taxon>
        <taxon>Thiorhodococcus</taxon>
    </lineage>
</organism>
<proteinExistence type="predicted"/>
<dbReference type="Proteomes" id="UP000483379">
    <property type="component" value="Unassembled WGS sequence"/>
</dbReference>
<reference evidence="1 2" key="1">
    <citation type="submission" date="2020-02" db="EMBL/GenBank/DDBJ databases">
        <title>Genome sequences of Thiorhodococcus mannitoliphagus and Thiorhodococcus minor, purple sulfur photosynthetic bacteria in the gammaproteobacterial family, Chromatiaceae.</title>
        <authorList>
            <person name="Aviles F.A."/>
            <person name="Meyer T.E."/>
            <person name="Kyndt J.A."/>
        </authorList>
    </citation>
    <scope>NUCLEOTIDE SEQUENCE [LARGE SCALE GENOMIC DNA]</scope>
    <source>
        <strain evidence="1 2">DSM 11518</strain>
    </source>
</reference>
<evidence type="ECO:0000313" key="2">
    <source>
        <dbReference type="Proteomes" id="UP000483379"/>
    </source>
</evidence>
<dbReference type="RefSeq" id="WP_164453947.1">
    <property type="nucleotide sequence ID" value="NZ_JAAIJQ010000052.1"/>
</dbReference>
<gene>
    <name evidence="1" type="ORF">G3446_16595</name>
</gene>
<comment type="caution">
    <text evidence="1">The sequence shown here is derived from an EMBL/GenBank/DDBJ whole genome shotgun (WGS) entry which is preliminary data.</text>
</comment>
<name>A0A6M0K144_9GAMM</name>
<sequence>MEARYSEARHVLVETCIEGAKGRPGCGDATELSVGQTLILQHAVSPASSAAAVEILSSDLKKLGEVAEGPGGDIARQLSLVAPVRCRLTHVARQGDAVCIRVEVEVPRDADALTVPAQAERPTPVGAVAIGAEPYQLSAIKRCLANASQTLIRGERLSALHEMSTALSWALDLWAARHPDQVARHLGWSQRLAAFMRDWPDPLRRRTALLAWVILSLTQEGQGADAEAVIRRPSPSGPCAQSGDDEIDFEQLEQDLHAWTSGYCGPPGSTGRSERLKRLDWALLSEVRASTAVLAAPADASPAEDTSLTASMTVSQREEILRALFRWIKLIEDHRRLGVIPISRMKAMRRLNWDTDLVISLQAETLRALIDGAPHGAEAERAYLQGRERIGPTLFPIPPVSFSEKRSLLERALTLMVQRPRPASELLAMAEALRRIQPRLVRRKRRRIRHIEDEGLYLAECFARNAASSQPDIYVTLRLLAVCQPYRQLNELVSTEMEDIAERLAQRYFGMSHDQLGNALPPTALAATPDSPEVTWLWRDSGALLRPRASYKDLIEKWHELVHWIGDPGIQWSRPELREHFRQGLHLRTLIRDQILLGSPRVARRARRTLDEADFDLLACTQHGPHAWGADWELAYGHRPSAHWWYYRRPLGMTDHVRSAA</sequence>
<evidence type="ECO:0000313" key="1">
    <source>
        <dbReference type="EMBL" id="NEV63486.1"/>
    </source>
</evidence>
<protein>
    <submittedName>
        <fullName evidence="1">Uncharacterized protein</fullName>
    </submittedName>
</protein>
<dbReference type="AlphaFoldDB" id="A0A6M0K144"/>
<accession>A0A6M0K144</accession>